<dbReference type="AlphaFoldDB" id="A0A1M4ZGU6"/>
<evidence type="ECO:0000313" key="1">
    <source>
        <dbReference type="EMBL" id="SHF17231.1"/>
    </source>
</evidence>
<keyword evidence="2" id="KW-1185">Reference proteome</keyword>
<dbReference type="STRING" id="2017.SAMN05444320_102733"/>
<sequence length="30" mass="3445">MDELFEEVVPREPEMVPVSMTACFVADDEE</sequence>
<dbReference type="EMBL" id="FQVN01000002">
    <property type="protein sequence ID" value="SHF17231.1"/>
    <property type="molecule type" value="Genomic_DNA"/>
</dbReference>
<reference evidence="1 2" key="1">
    <citation type="submission" date="2016-11" db="EMBL/GenBank/DDBJ databases">
        <authorList>
            <person name="Jaros S."/>
            <person name="Januszkiewicz K."/>
            <person name="Wedrychowicz H."/>
        </authorList>
    </citation>
    <scope>NUCLEOTIDE SEQUENCE [LARGE SCALE GENOMIC DNA]</scope>
    <source>
        <strain evidence="1 2">DSM 44523</strain>
    </source>
</reference>
<accession>A0A1M4ZGU6</accession>
<protein>
    <submittedName>
        <fullName evidence="1">Uncharacterized protein</fullName>
    </submittedName>
</protein>
<dbReference type="Proteomes" id="UP000184501">
    <property type="component" value="Unassembled WGS sequence"/>
</dbReference>
<evidence type="ECO:0000313" key="2">
    <source>
        <dbReference type="Proteomes" id="UP000184501"/>
    </source>
</evidence>
<proteinExistence type="predicted"/>
<organism evidence="1 2">
    <name type="scientific">Streptoalloteichus hindustanus</name>
    <dbReference type="NCBI Taxonomy" id="2017"/>
    <lineage>
        <taxon>Bacteria</taxon>
        <taxon>Bacillati</taxon>
        <taxon>Actinomycetota</taxon>
        <taxon>Actinomycetes</taxon>
        <taxon>Pseudonocardiales</taxon>
        <taxon>Pseudonocardiaceae</taxon>
        <taxon>Streptoalloteichus</taxon>
    </lineage>
</organism>
<gene>
    <name evidence="1" type="ORF">SAMN05444320_102733</name>
</gene>
<name>A0A1M4ZGU6_STRHI</name>